<organism evidence="1 2">
    <name type="scientific">Dermacentor silvarum</name>
    <name type="common">Tick</name>
    <dbReference type="NCBI Taxonomy" id="543639"/>
    <lineage>
        <taxon>Eukaryota</taxon>
        <taxon>Metazoa</taxon>
        <taxon>Ecdysozoa</taxon>
        <taxon>Arthropoda</taxon>
        <taxon>Chelicerata</taxon>
        <taxon>Arachnida</taxon>
        <taxon>Acari</taxon>
        <taxon>Parasitiformes</taxon>
        <taxon>Ixodida</taxon>
        <taxon>Ixodoidea</taxon>
        <taxon>Ixodidae</taxon>
        <taxon>Rhipicephalinae</taxon>
        <taxon>Dermacentor</taxon>
    </lineage>
</organism>
<reference evidence="1" key="1">
    <citation type="submission" date="2020-05" db="EMBL/GenBank/DDBJ databases">
        <title>Large-scale comparative analyses of tick genomes elucidate their genetic diversity and vector capacities.</title>
        <authorList>
            <person name="Jia N."/>
            <person name="Wang J."/>
            <person name="Shi W."/>
            <person name="Du L."/>
            <person name="Sun Y."/>
            <person name="Zhan W."/>
            <person name="Jiang J."/>
            <person name="Wang Q."/>
            <person name="Zhang B."/>
            <person name="Ji P."/>
            <person name="Sakyi L.B."/>
            <person name="Cui X."/>
            <person name="Yuan T."/>
            <person name="Jiang B."/>
            <person name="Yang W."/>
            <person name="Lam T.T.-Y."/>
            <person name="Chang Q."/>
            <person name="Ding S."/>
            <person name="Wang X."/>
            <person name="Zhu J."/>
            <person name="Ruan X."/>
            <person name="Zhao L."/>
            <person name="Wei J."/>
            <person name="Que T."/>
            <person name="Du C."/>
            <person name="Cheng J."/>
            <person name="Dai P."/>
            <person name="Han X."/>
            <person name="Huang E."/>
            <person name="Gao Y."/>
            <person name="Liu J."/>
            <person name="Shao H."/>
            <person name="Ye R."/>
            <person name="Li L."/>
            <person name="Wei W."/>
            <person name="Wang X."/>
            <person name="Wang C."/>
            <person name="Yang T."/>
            <person name="Huo Q."/>
            <person name="Li W."/>
            <person name="Guo W."/>
            <person name="Chen H."/>
            <person name="Zhou L."/>
            <person name="Ni X."/>
            <person name="Tian J."/>
            <person name="Zhou Y."/>
            <person name="Sheng Y."/>
            <person name="Liu T."/>
            <person name="Pan Y."/>
            <person name="Xia L."/>
            <person name="Li J."/>
            <person name="Zhao F."/>
            <person name="Cao W."/>
        </authorList>
    </citation>
    <scope>NUCLEOTIDE SEQUENCE</scope>
    <source>
        <strain evidence="1">Dsil-2018</strain>
    </source>
</reference>
<protein>
    <submittedName>
        <fullName evidence="1">Uncharacterized protein</fullName>
    </submittedName>
</protein>
<keyword evidence="2" id="KW-1185">Reference proteome</keyword>
<accession>A0ACB8CVW5</accession>
<gene>
    <name evidence="1" type="ORF">HPB49_006702</name>
</gene>
<dbReference type="EMBL" id="CM023473">
    <property type="protein sequence ID" value="KAH7953274.1"/>
    <property type="molecule type" value="Genomic_DNA"/>
</dbReference>
<sequence>MSSSPSKQSDSRITPWPYISSPRCRSQAPSPWPYGSVAGNANVGADEVPETASESHPGTPRHFCSFLFTKKTGYWGHSSEEKTHLAIDFLKKLDIKEVDLLVSHSSGAYPAVELTAEHSDVQVKSLALLMPTTGTDVSRGDKTHLATAPRFSPKIPDLSDIRRSTLLTDATSVPAPHGHHVGQAGAVYSRFGSFFLDLRHGGLAVPNRRSLAGGWGKRDWAFRRHGRRSGYGAVTRPA</sequence>
<proteinExistence type="predicted"/>
<evidence type="ECO:0000313" key="1">
    <source>
        <dbReference type="EMBL" id="KAH7953274.1"/>
    </source>
</evidence>
<name>A0ACB8CVW5_DERSI</name>
<comment type="caution">
    <text evidence="1">The sequence shown here is derived from an EMBL/GenBank/DDBJ whole genome shotgun (WGS) entry which is preliminary data.</text>
</comment>
<evidence type="ECO:0000313" key="2">
    <source>
        <dbReference type="Proteomes" id="UP000821865"/>
    </source>
</evidence>
<dbReference type="Proteomes" id="UP000821865">
    <property type="component" value="Chromosome 4"/>
</dbReference>